<proteinExistence type="predicted"/>
<dbReference type="InterPro" id="IPR052102">
    <property type="entry name" value="Enkurin_domain-protein"/>
</dbReference>
<evidence type="ECO:0000256" key="4">
    <source>
        <dbReference type="ARBA" id="ARBA00023212"/>
    </source>
</evidence>
<reference evidence="8" key="1">
    <citation type="submission" date="2021-01" db="EMBL/GenBank/DDBJ databases">
        <authorList>
            <person name="Corre E."/>
            <person name="Pelletier E."/>
            <person name="Niang G."/>
            <person name="Scheremetjew M."/>
            <person name="Finn R."/>
            <person name="Kale V."/>
            <person name="Holt S."/>
            <person name="Cochrane G."/>
            <person name="Meng A."/>
            <person name="Brown T."/>
            <person name="Cohen L."/>
        </authorList>
    </citation>
    <scope>NUCLEOTIDE SEQUENCE</scope>
</reference>
<sequence>MPSVRDLVLSRAKVPAKMHAMEVLLPTTPATPEGSVSPLNVGPDPIVAALGSRPPRPPKSSDSGTGSNHLPRRSEARRPRPGSEPAKHTVARSRAGQSAAGTADEGDVVGQPINRARSSSAPRQMRDAAPPVEHKGVGKVPPYLRRRRVELAEQKRLAARTPSPQPPPGFRKVDEPERQGSLAVLNQRKVEAEKAHRNLPFKIETAGQKQREKELVNRIAHIEKLLGMFEKPVVFVPFDAEPISVSTPPLETDSLDEISRSVAGRQSEGGQCCPSGVAMREALQCPSSRDVPSGGGGSDRGSRAHAPSSARRRRVLGGGGLPWEQEFIEASAPVKPLKTSVQVVAPPGGKSNLQFF</sequence>
<evidence type="ECO:0000313" key="8">
    <source>
        <dbReference type="EMBL" id="CAD8870651.1"/>
    </source>
</evidence>
<evidence type="ECO:0000259" key="7">
    <source>
        <dbReference type="PROSITE" id="PS51665"/>
    </source>
</evidence>
<evidence type="ECO:0000256" key="1">
    <source>
        <dbReference type="ARBA" id="ARBA00004138"/>
    </source>
</evidence>
<name>A0A7S1FJW5_NOCSC</name>
<evidence type="ECO:0000256" key="2">
    <source>
        <dbReference type="ARBA" id="ARBA00004245"/>
    </source>
</evidence>
<dbReference type="PANTHER" id="PTHR21490:SF2">
    <property type="entry name" value="ENKURIN DOMAIN-CONTAINING PROTEIN 1"/>
    <property type="match status" value="1"/>
</dbReference>
<feature type="domain" description="Enkurin" evidence="7">
    <location>
        <begin position="145"/>
        <end position="237"/>
    </location>
</feature>
<feature type="region of interest" description="Disordered" evidence="6">
    <location>
        <begin position="25"/>
        <end position="178"/>
    </location>
</feature>
<feature type="region of interest" description="Disordered" evidence="6">
    <location>
        <begin position="286"/>
        <end position="317"/>
    </location>
</feature>
<keyword evidence="5" id="KW-0966">Cell projection</keyword>
<dbReference type="PANTHER" id="PTHR21490">
    <property type="entry name" value="ENKURIN-RELATED"/>
    <property type="match status" value="1"/>
</dbReference>
<comment type="subcellular location">
    <subcellularLocation>
        <location evidence="1">Cell projection</location>
        <location evidence="1">Cilium</location>
    </subcellularLocation>
    <subcellularLocation>
        <location evidence="2">Cytoplasm</location>
        <location evidence="2">Cytoskeleton</location>
    </subcellularLocation>
</comment>
<dbReference type="AlphaFoldDB" id="A0A7S1FJW5"/>
<accession>A0A7S1FJW5</accession>
<dbReference type="Pfam" id="PF13864">
    <property type="entry name" value="Enkurin"/>
    <property type="match status" value="1"/>
</dbReference>
<protein>
    <recommendedName>
        <fullName evidence="7">Enkurin domain-containing protein</fullName>
    </recommendedName>
</protein>
<evidence type="ECO:0000256" key="3">
    <source>
        <dbReference type="ARBA" id="ARBA00022490"/>
    </source>
</evidence>
<dbReference type="InterPro" id="IPR027012">
    <property type="entry name" value="Enkurin_dom"/>
</dbReference>
<dbReference type="PROSITE" id="PS51665">
    <property type="entry name" value="ENKURIN"/>
    <property type="match status" value="1"/>
</dbReference>
<evidence type="ECO:0000256" key="6">
    <source>
        <dbReference type="SAM" id="MobiDB-lite"/>
    </source>
</evidence>
<keyword evidence="3" id="KW-0963">Cytoplasm</keyword>
<dbReference type="EMBL" id="HBFQ01063570">
    <property type="protein sequence ID" value="CAD8870651.1"/>
    <property type="molecule type" value="Transcribed_RNA"/>
</dbReference>
<evidence type="ECO:0000256" key="5">
    <source>
        <dbReference type="ARBA" id="ARBA00023273"/>
    </source>
</evidence>
<dbReference type="GO" id="GO:0005929">
    <property type="term" value="C:cilium"/>
    <property type="evidence" value="ECO:0007669"/>
    <property type="project" value="UniProtKB-SubCell"/>
</dbReference>
<dbReference type="GO" id="GO:0005881">
    <property type="term" value="C:cytoplasmic microtubule"/>
    <property type="evidence" value="ECO:0007669"/>
    <property type="project" value="TreeGrafter"/>
</dbReference>
<keyword evidence="4" id="KW-0206">Cytoskeleton</keyword>
<gene>
    <name evidence="8" type="ORF">NSCI0253_LOCUS45008</name>
</gene>
<organism evidence="8">
    <name type="scientific">Noctiluca scintillans</name>
    <name type="common">Sea sparkle</name>
    <name type="synonym">Red tide dinoflagellate</name>
    <dbReference type="NCBI Taxonomy" id="2966"/>
    <lineage>
        <taxon>Eukaryota</taxon>
        <taxon>Sar</taxon>
        <taxon>Alveolata</taxon>
        <taxon>Dinophyceae</taxon>
        <taxon>Noctilucales</taxon>
        <taxon>Noctilucaceae</taxon>
        <taxon>Noctiluca</taxon>
    </lineage>
</organism>